<name>A0A9P0LEP8_ACAOB</name>
<keyword evidence="3" id="KW-1185">Reference proteome</keyword>
<dbReference type="Proteomes" id="UP001152888">
    <property type="component" value="Unassembled WGS sequence"/>
</dbReference>
<feature type="region of interest" description="Disordered" evidence="1">
    <location>
        <begin position="36"/>
        <end position="65"/>
    </location>
</feature>
<proteinExistence type="predicted"/>
<evidence type="ECO:0000256" key="1">
    <source>
        <dbReference type="SAM" id="MobiDB-lite"/>
    </source>
</evidence>
<dbReference type="AlphaFoldDB" id="A0A9P0LEP8"/>
<evidence type="ECO:0000313" key="3">
    <source>
        <dbReference type="Proteomes" id="UP001152888"/>
    </source>
</evidence>
<comment type="caution">
    <text evidence="2">The sequence shown here is derived from an EMBL/GenBank/DDBJ whole genome shotgun (WGS) entry which is preliminary data.</text>
</comment>
<evidence type="ECO:0000313" key="2">
    <source>
        <dbReference type="EMBL" id="CAH1989797.1"/>
    </source>
</evidence>
<gene>
    <name evidence="2" type="ORF">ACAOBT_LOCUS19293</name>
</gene>
<reference evidence="2" key="1">
    <citation type="submission" date="2022-03" db="EMBL/GenBank/DDBJ databases">
        <authorList>
            <person name="Sayadi A."/>
        </authorList>
    </citation>
    <scope>NUCLEOTIDE SEQUENCE</scope>
</reference>
<dbReference type="OrthoDB" id="6150133at2759"/>
<protein>
    <submittedName>
        <fullName evidence="2">Uncharacterized protein</fullName>
    </submittedName>
</protein>
<sequence length="156" mass="18220">MGNNVFSLTDREYMQKLQEKLLEDYADSMNERIKNREIKLHKSHRPTYPQPDEAPDPGSDLTMEKEHELSPAHVKLCLSYEKFLGSMESEESEQNEFIMDPEQLEVIHYEDPLLKQLRNCETVEELYEVADQIIGSLRTVEEKDTTSQKITREAEG</sequence>
<organism evidence="2 3">
    <name type="scientific">Acanthoscelides obtectus</name>
    <name type="common">Bean weevil</name>
    <name type="synonym">Bruchus obtectus</name>
    <dbReference type="NCBI Taxonomy" id="200917"/>
    <lineage>
        <taxon>Eukaryota</taxon>
        <taxon>Metazoa</taxon>
        <taxon>Ecdysozoa</taxon>
        <taxon>Arthropoda</taxon>
        <taxon>Hexapoda</taxon>
        <taxon>Insecta</taxon>
        <taxon>Pterygota</taxon>
        <taxon>Neoptera</taxon>
        <taxon>Endopterygota</taxon>
        <taxon>Coleoptera</taxon>
        <taxon>Polyphaga</taxon>
        <taxon>Cucujiformia</taxon>
        <taxon>Chrysomeloidea</taxon>
        <taxon>Chrysomelidae</taxon>
        <taxon>Bruchinae</taxon>
        <taxon>Bruchini</taxon>
        <taxon>Acanthoscelides</taxon>
    </lineage>
</organism>
<accession>A0A9P0LEP8</accession>
<dbReference type="EMBL" id="CAKOFQ010007073">
    <property type="protein sequence ID" value="CAH1989797.1"/>
    <property type="molecule type" value="Genomic_DNA"/>
</dbReference>